<accession>A0A9P0A5Y2</accession>
<organism evidence="4 5">
    <name type="scientific">Bemisia tabaci</name>
    <name type="common">Sweetpotato whitefly</name>
    <name type="synonym">Aleurodes tabaci</name>
    <dbReference type="NCBI Taxonomy" id="7038"/>
    <lineage>
        <taxon>Eukaryota</taxon>
        <taxon>Metazoa</taxon>
        <taxon>Ecdysozoa</taxon>
        <taxon>Arthropoda</taxon>
        <taxon>Hexapoda</taxon>
        <taxon>Insecta</taxon>
        <taxon>Pterygota</taxon>
        <taxon>Neoptera</taxon>
        <taxon>Paraneoptera</taxon>
        <taxon>Hemiptera</taxon>
        <taxon>Sternorrhyncha</taxon>
        <taxon>Aleyrodoidea</taxon>
        <taxon>Aleyrodidae</taxon>
        <taxon>Aleyrodinae</taxon>
        <taxon>Bemisia</taxon>
    </lineage>
</organism>
<dbReference type="InterPro" id="IPR038973">
    <property type="entry name" value="MutL/Mlh/Pms-like"/>
</dbReference>
<proteinExistence type="inferred from homology"/>
<dbReference type="Proteomes" id="UP001152759">
    <property type="component" value="Chromosome 2"/>
</dbReference>
<keyword evidence="5" id="KW-1185">Reference proteome</keyword>
<dbReference type="GO" id="GO:0140664">
    <property type="term" value="F:ATP-dependent DNA damage sensor activity"/>
    <property type="evidence" value="ECO:0007669"/>
    <property type="project" value="InterPro"/>
</dbReference>
<dbReference type="InterPro" id="IPR020568">
    <property type="entry name" value="Ribosomal_Su5_D2-typ_SF"/>
</dbReference>
<dbReference type="Pfam" id="PF13589">
    <property type="entry name" value="HATPase_c_3"/>
    <property type="match status" value="1"/>
</dbReference>
<gene>
    <name evidence="4" type="ORF">BEMITA_LOCUS3255</name>
</gene>
<dbReference type="NCBIfam" id="TIGR00585">
    <property type="entry name" value="mutl"/>
    <property type="match status" value="1"/>
</dbReference>
<comment type="similarity">
    <text evidence="1">Belongs to the DNA mismatch repair MutL/HexB family.</text>
</comment>
<dbReference type="InterPro" id="IPR036890">
    <property type="entry name" value="HATPase_C_sf"/>
</dbReference>
<dbReference type="KEGG" id="btab:109035987"/>
<dbReference type="Gene3D" id="3.30.565.10">
    <property type="entry name" value="Histidine kinase-like ATPase, C-terminal domain"/>
    <property type="match status" value="1"/>
</dbReference>
<dbReference type="InterPro" id="IPR002099">
    <property type="entry name" value="MutL/Mlh/PMS"/>
</dbReference>
<dbReference type="PANTHER" id="PTHR10073">
    <property type="entry name" value="DNA MISMATCH REPAIR PROTEIN MLH, PMS, MUTL"/>
    <property type="match status" value="1"/>
</dbReference>
<sequence>MAVVPLQANVIRQISSAQIVSSISSVVKELMENAIDAGANCIDVKLDNYGLDRIEVTDNGSGISHQNAPLVCLPSHTSKINSLHDLERLASYGFRGEALSAICAVAQVTIVTRSKDHELAMAYTYDSNGKVSESRMAHRGKGTVICATGLFKSLPVRKQIMSKNKKAQEELRNVEQAVKSFAVIHPNLRVTLAHNKCLIWQKTSVANLKLAFLQVASSAVVKNLDFLDYKNEELSLAMLVPRFDSDFSIMGLSSPNKAFFFYINLRPIKDSKLEKLVIEEFQEYFGTHLPPNKYPYCLISFKLNPSDLDVNLEPNKTKILIRDQEKILRIVKDQLLKYYNNPLAESNVEITKNFFLRKEILDCDGFKTKKRRIESDVNSHDSESGRNTNGQNCVENYCEAQNIEVLKKPNNDTSQNYPKTCEKQKIFSGVSADNFLSLYPSEPNCETQNGGQVGMDQKSLKNDIVNGLFSLSGDVNASAQNRLKNVSAETGEMTVENVPLNTDSTHQGTACNVSEISDVRKTNLDTNICANAVAESVGVLHTSLSEHPKNEETMKLKLGDVKMNGDYSTGIENSTISYTNAFISGSDDNIFSNELLTSLENSDECSKIRKFSSNLSSSSTSSDESNGRCGTTSNSDNICKFLDGILDLEVPNVSQTEDQIFKNEKCSSSSCDKEWSECTSTQNSASQSTHNQSSVCSSIFEEEKDLKFQNFLKSHDEKVKEVVPNSVQNKESSNNVEEISALLTAENCQVTGLNINEITASQWSMGQVALDSNLLQGPGVFTKETMNNVSTLQPVHTPRKETSGKTLVKKKGGHFMDVAKELSLLKPEVEKDVFGMKVEKTSEVSQKQELTQKSKSKEDMRSWLKHNRRLLCCETKHLKFIGEMIKSQEILSSDNSVILFRKVTHVNDSSTAWLYQENSKIGLVNVHRLREVTEYHRLLVDKILPSKALEKTIEFSESDVGSELWKTLLSLRSRTCLDEDFVAREIIDQRMTHNGLKISLKDVDGRHTARIIGVPQNVSYFGLTEVKETLHLISRSFHMNKCRPMKIKCLLKGEVTRICEAVQTEEITEEQIFNWLVHWINYIRPTDDKCLHQIPVLYPLHDLDAVY</sequence>
<dbReference type="GO" id="GO:0005524">
    <property type="term" value="F:ATP binding"/>
    <property type="evidence" value="ECO:0007669"/>
    <property type="project" value="InterPro"/>
</dbReference>
<dbReference type="SMART" id="SM01340">
    <property type="entry name" value="DNA_mis_repair"/>
    <property type="match status" value="1"/>
</dbReference>
<dbReference type="GO" id="GO:0030983">
    <property type="term" value="F:mismatched DNA binding"/>
    <property type="evidence" value="ECO:0007669"/>
    <property type="project" value="InterPro"/>
</dbReference>
<dbReference type="CDD" id="cd16926">
    <property type="entry name" value="HATPase_MutL-MLH-PMS-like"/>
    <property type="match status" value="1"/>
</dbReference>
<dbReference type="PROSITE" id="PS00058">
    <property type="entry name" value="DNA_MISMATCH_REPAIR_1"/>
    <property type="match status" value="1"/>
</dbReference>
<dbReference type="SUPFAM" id="SSF54211">
    <property type="entry name" value="Ribosomal protein S5 domain 2-like"/>
    <property type="match status" value="1"/>
</dbReference>
<evidence type="ECO:0000313" key="4">
    <source>
        <dbReference type="EMBL" id="CAH0383849.1"/>
    </source>
</evidence>
<keyword evidence="2" id="KW-0227">DNA damage</keyword>
<evidence type="ECO:0000256" key="1">
    <source>
        <dbReference type="ARBA" id="ARBA00006082"/>
    </source>
</evidence>
<dbReference type="InterPro" id="IPR013507">
    <property type="entry name" value="DNA_mismatch_S5_2-like"/>
</dbReference>
<evidence type="ECO:0000259" key="3">
    <source>
        <dbReference type="SMART" id="SM01340"/>
    </source>
</evidence>
<evidence type="ECO:0000313" key="5">
    <source>
        <dbReference type="Proteomes" id="UP001152759"/>
    </source>
</evidence>
<dbReference type="FunFam" id="3.30.565.10:FF:000017">
    <property type="entry name" value="PMS1 homolog 1, mismatch repair system component"/>
    <property type="match status" value="1"/>
</dbReference>
<dbReference type="AlphaFoldDB" id="A0A9P0A5Y2"/>
<dbReference type="Pfam" id="PF01119">
    <property type="entry name" value="DNA_mis_repair"/>
    <property type="match status" value="1"/>
</dbReference>
<dbReference type="Gene3D" id="3.30.230.10">
    <property type="match status" value="1"/>
</dbReference>
<protein>
    <recommendedName>
        <fullName evidence="3">DNA mismatch repair protein S5 domain-containing protein</fullName>
    </recommendedName>
</protein>
<dbReference type="SUPFAM" id="SSF55874">
    <property type="entry name" value="ATPase domain of HSP90 chaperone/DNA topoisomerase II/histidine kinase"/>
    <property type="match status" value="1"/>
</dbReference>
<feature type="domain" description="DNA mismatch repair protein S5" evidence="3">
    <location>
        <begin position="212"/>
        <end position="340"/>
    </location>
</feature>
<dbReference type="PANTHER" id="PTHR10073:SF54">
    <property type="entry name" value="PMS1 PROTEIN HOMOLOG 1"/>
    <property type="match status" value="1"/>
</dbReference>
<dbReference type="GO" id="GO:0032389">
    <property type="term" value="C:MutLalpha complex"/>
    <property type="evidence" value="ECO:0007669"/>
    <property type="project" value="TreeGrafter"/>
</dbReference>
<dbReference type="CDD" id="cd00782">
    <property type="entry name" value="MutL_Trans"/>
    <property type="match status" value="1"/>
</dbReference>
<name>A0A9P0A5Y2_BEMTA</name>
<dbReference type="InterPro" id="IPR014762">
    <property type="entry name" value="DNA_mismatch_repair_CS"/>
</dbReference>
<dbReference type="InterPro" id="IPR014721">
    <property type="entry name" value="Ribsml_uS5_D2-typ_fold_subgr"/>
</dbReference>
<reference evidence="4" key="1">
    <citation type="submission" date="2021-12" db="EMBL/GenBank/DDBJ databases">
        <authorList>
            <person name="King R."/>
        </authorList>
    </citation>
    <scope>NUCLEOTIDE SEQUENCE</scope>
</reference>
<dbReference type="GO" id="GO:0006298">
    <property type="term" value="P:mismatch repair"/>
    <property type="evidence" value="ECO:0007669"/>
    <property type="project" value="InterPro"/>
</dbReference>
<dbReference type="GO" id="GO:0016887">
    <property type="term" value="F:ATP hydrolysis activity"/>
    <property type="evidence" value="ECO:0007669"/>
    <property type="project" value="InterPro"/>
</dbReference>
<evidence type="ECO:0000256" key="2">
    <source>
        <dbReference type="ARBA" id="ARBA00022763"/>
    </source>
</evidence>
<dbReference type="EMBL" id="OU963863">
    <property type="protein sequence ID" value="CAH0383849.1"/>
    <property type="molecule type" value="Genomic_DNA"/>
</dbReference>